<feature type="transmembrane region" description="Helical" evidence="8">
    <location>
        <begin position="173"/>
        <end position="192"/>
    </location>
</feature>
<dbReference type="GO" id="GO:0003954">
    <property type="term" value="F:NADH dehydrogenase activity"/>
    <property type="evidence" value="ECO:0007669"/>
    <property type="project" value="TreeGrafter"/>
</dbReference>
<dbReference type="GO" id="GO:0009060">
    <property type="term" value="P:aerobic respiration"/>
    <property type="evidence" value="ECO:0007669"/>
    <property type="project" value="TreeGrafter"/>
</dbReference>
<comment type="similarity">
    <text evidence="2 6">Belongs to the complex I subunit 1 family.</text>
</comment>
<keyword evidence="6" id="KW-0520">NAD</keyword>
<keyword evidence="7" id="KW-0830">Ubiquinone</keyword>
<comment type="subcellular location">
    <subcellularLocation>
        <location evidence="1">Membrane</location>
        <topology evidence="1">Multi-pass membrane protein</topology>
    </subcellularLocation>
    <subcellularLocation>
        <location evidence="6">Mitochondrion inner membrane</location>
        <topology evidence="6">Multi-pass membrane protein</topology>
    </subcellularLocation>
</comment>
<feature type="signal peptide" evidence="9">
    <location>
        <begin position="1"/>
        <end position="20"/>
    </location>
</feature>
<dbReference type="GO" id="GO:0005743">
    <property type="term" value="C:mitochondrial inner membrane"/>
    <property type="evidence" value="ECO:0007669"/>
    <property type="project" value="UniProtKB-SubCell"/>
</dbReference>
<dbReference type="RefSeq" id="NP_847976.1">
    <property type="nucleotide sequence ID" value="NC_004760.1"/>
</dbReference>
<dbReference type="HAMAP" id="MF_01350">
    <property type="entry name" value="NDH1_NuoH"/>
    <property type="match status" value="1"/>
</dbReference>
<reference evidence="10" key="2">
    <citation type="journal article" date="2003" name="Nucleic Acids Res.">
        <title>Evolution of monoblepharidalean fungi based on complete mitochondrial genome sequences.</title>
        <authorList>
            <person name="Bullerwell C.E."/>
            <person name="Forget L."/>
            <person name="Lang B.F."/>
        </authorList>
    </citation>
    <scope>NUCLEOTIDE SEQUENCE</scope>
    <source>
        <strain evidence="10">JEL94</strain>
    </source>
</reference>
<dbReference type="PROSITE" id="PS00667">
    <property type="entry name" value="COMPLEX1_ND1_1"/>
    <property type="match status" value="1"/>
</dbReference>
<comment type="catalytic activity">
    <reaction evidence="7">
        <text>a ubiquinone + NADH + 5 H(+)(in) = a ubiquinol + NAD(+) + 4 H(+)(out)</text>
        <dbReference type="Rhea" id="RHEA:29091"/>
        <dbReference type="Rhea" id="RHEA-COMP:9565"/>
        <dbReference type="Rhea" id="RHEA-COMP:9566"/>
        <dbReference type="ChEBI" id="CHEBI:15378"/>
        <dbReference type="ChEBI" id="CHEBI:16389"/>
        <dbReference type="ChEBI" id="CHEBI:17976"/>
        <dbReference type="ChEBI" id="CHEBI:57540"/>
        <dbReference type="ChEBI" id="CHEBI:57945"/>
        <dbReference type="EC" id="7.1.1.2"/>
    </reaction>
</comment>
<keyword evidence="7 10" id="KW-0496">Mitochondrion</keyword>
<dbReference type="GeneID" id="807328"/>
<dbReference type="InterPro" id="IPR001694">
    <property type="entry name" value="NADH_UbQ_OxRdtase_su1/FPO"/>
</dbReference>
<evidence type="ECO:0000256" key="3">
    <source>
        <dbReference type="ARBA" id="ARBA00022692"/>
    </source>
</evidence>
<feature type="transmembrane region" description="Helical" evidence="8">
    <location>
        <begin position="143"/>
        <end position="167"/>
    </location>
</feature>
<feature type="transmembrane region" description="Helical" evidence="8">
    <location>
        <begin position="204"/>
        <end position="224"/>
    </location>
</feature>
<dbReference type="Pfam" id="PF00146">
    <property type="entry name" value="NADHdh"/>
    <property type="match status" value="1"/>
</dbReference>
<evidence type="ECO:0000313" key="10">
    <source>
        <dbReference type="EMBL" id="AAO62888.1"/>
    </source>
</evidence>
<accession>Q85JC5</accession>
<dbReference type="PANTHER" id="PTHR11432">
    <property type="entry name" value="NADH DEHYDROGENASE SUBUNIT 1"/>
    <property type="match status" value="1"/>
</dbReference>
<keyword evidence="5 8" id="KW-0472">Membrane</keyword>
<sequence>MKSLIVALPIVLAVAFMTLAERKLMGAIQRRVGPNSVGFLGLLQPFFDGIKLILKETVLPLESNHWIFVLAPFLTFYLALLNWLVIPLDKGLVLMDLEASLLYLLAISSLGVYGIIYSGWAANSKWTLLGSLRSTAQMVSYEVSMSLIVLAVVYIGSSVNLVEIAYLQSALMFFWPLWPIAIIGFIAALAETNRAPMDLPEAESELVAGFMTEHSAISFTFLFLAEYTNIITISTLLNLFFFGFYNPIIIYLFIWVRASLPRLRFDQLLKLGWVYLLPILIAFLLIEPAILYTFDLF</sequence>
<evidence type="ECO:0000256" key="5">
    <source>
        <dbReference type="ARBA" id="ARBA00023136"/>
    </source>
</evidence>
<keyword evidence="9" id="KW-0732">Signal</keyword>
<evidence type="ECO:0000256" key="9">
    <source>
        <dbReference type="SAM" id="SignalP"/>
    </source>
</evidence>
<evidence type="ECO:0000256" key="2">
    <source>
        <dbReference type="ARBA" id="ARBA00010535"/>
    </source>
</evidence>
<feature type="transmembrane region" description="Helical" evidence="8">
    <location>
        <begin position="66"/>
        <end position="86"/>
    </location>
</feature>
<feature type="transmembrane region" description="Helical" evidence="8">
    <location>
        <begin position="101"/>
        <end position="122"/>
    </location>
</feature>
<feature type="chain" id="PRO_5004302384" description="NADH-ubiquinone oxidoreductase chain 1" evidence="9">
    <location>
        <begin position="21"/>
        <end position="297"/>
    </location>
</feature>
<keyword evidence="4 8" id="KW-1133">Transmembrane helix</keyword>
<proteinExistence type="inferred from homology"/>
<dbReference type="InterPro" id="IPR018086">
    <property type="entry name" value="NADH_UbQ_OxRdtase_su1_CS"/>
</dbReference>
<keyword evidence="10" id="KW-0560">Oxidoreductase</keyword>
<evidence type="ECO:0000256" key="7">
    <source>
        <dbReference type="RuleBase" id="RU000473"/>
    </source>
</evidence>
<protein>
    <recommendedName>
        <fullName evidence="7">NADH-ubiquinone oxidoreductase chain 1</fullName>
        <ecNumber evidence="7">7.1.1.2</ecNumber>
    </recommendedName>
</protein>
<reference evidence="10" key="1">
    <citation type="submission" date="2002-11" db="EMBL/GenBank/DDBJ databases">
        <authorList>
            <person name="Lang F.B.F."/>
        </authorList>
    </citation>
    <scope>NUCLEOTIDE SEQUENCE</scope>
    <source>
        <strain evidence="10">JEL94</strain>
    </source>
</reference>
<name>Q85JC5_9FUNG</name>
<dbReference type="EMBL" id="AY182005">
    <property type="protein sequence ID" value="AAO62888.1"/>
    <property type="molecule type" value="Genomic_DNA"/>
</dbReference>
<evidence type="ECO:0000256" key="8">
    <source>
        <dbReference type="SAM" id="Phobius"/>
    </source>
</evidence>
<evidence type="ECO:0000256" key="4">
    <source>
        <dbReference type="ARBA" id="ARBA00022989"/>
    </source>
</evidence>
<feature type="transmembrane region" description="Helical" evidence="8">
    <location>
        <begin position="36"/>
        <end position="54"/>
    </location>
</feature>
<evidence type="ECO:0000256" key="6">
    <source>
        <dbReference type="RuleBase" id="RU000471"/>
    </source>
</evidence>
<geneLocation type="mitochondrion" evidence="10"/>
<gene>
    <name evidence="10" type="primary">nad1</name>
</gene>
<evidence type="ECO:0000256" key="1">
    <source>
        <dbReference type="ARBA" id="ARBA00004141"/>
    </source>
</evidence>
<feature type="transmembrane region" description="Helical" evidence="8">
    <location>
        <begin position="230"/>
        <end position="256"/>
    </location>
</feature>
<keyword evidence="3 6" id="KW-0812">Transmembrane</keyword>
<dbReference type="GO" id="GO:0008137">
    <property type="term" value="F:NADH dehydrogenase (ubiquinone) activity"/>
    <property type="evidence" value="ECO:0007669"/>
    <property type="project" value="UniProtKB-EC"/>
</dbReference>
<dbReference type="EC" id="7.1.1.2" evidence="7"/>
<organism evidence="10">
    <name type="scientific">Harpochytrium sp. JEL94</name>
    <dbReference type="NCBI Taxonomy" id="109764"/>
    <lineage>
        <taxon>Eukaryota</taxon>
        <taxon>Fungi</taxon>
        <taxon>Fungi incertae sedis</taxon>
        <taxon>Chytridiomycota</taxon>
        <taxon>Chytridiomycota incertae sedis</taxon>
        <taxon>Monoblepharidomycetes</taxon>
        <taxon>Monoblepharidales</taxon>
        <taxon>Harpochytriaceae</taxon>
        <taxon>Harpochytrium</taxon>
    </lineage>
</organism>
<dbReference type="PANTHER" id="PTHR11432:SF3">
    <property type="entry name" value="NADH-UBIQUINONE OXIDOREDUCTASE CHAIN 1"/>
    <property type="match status" value="1"/>
</dbReference>
<dbReference type="AlphaFoldDB" id="Q85JC5"/>
<feature type="transmembrane region" description="Helical" evidence="8">
    <location>
        <begin position="268"/>
        <end position="294"/>
    </location>
</feature>